<dbReference type="PANTHER" id="PTHR41775:SF1">
    <property type="entry name" value="PEPTIDASE M6-LIKE DOMAIN-CONTAINING PROTEIN"/>
    <property type="match status" value="1"/>
</dbReference>
<reference evidence="2 3" key="1">
    <citation type="submission" date="2020-05" db="EMBL/GenBank/DDBJ databases">
        <title>Ramlibacter rhizophilus sp. nov., isolated from rhizosphere soil of national flower Mugunghwa from South Korea.</title>
        <authorList>
            <person name="Zheng-Fei Y."/>
            <person name="Huan T."/>
        </authorList>
    </citation>
    <scope>NUCLEOTIDE SEQUENCE [LARGE SCALE GENOMIC DNA]</scope>
    <source>
        <strain evidence="2 3">H242</strain>
    </source>
</reference>
<gene>
    <name evidence="2" type="ORF">HK414_09330</name>
</gene>
<dbReference type="Proteomes" id="UP000500826">
    <property type="component" value="Chromosome"/>
</dbReference>
<evidence type="ECO:0008006" key="4">
    <source>
        <dbReference type="Google" id="ProtNLM"/>
    </source>
</evidence>
<evidence type="ECO:0000313" key="2">
    <source>
        <dbReference type="EMBL" id="QJW84049.1"/>
    </source>
</evidence>
<evidence type="ECO:0000256" key="1">
    <source>
        <dbReference type="SAM" id="MobiDB-lite"/>
    </source>
</evidence>
<protein>
    <recommendedName>
        <fullName evidence="4">M6 family metalloprotease domain-containing protein</fullName>
    </recommendedName>
</protein>
<sequence>MPYGQRAAELVLEAIAFHRAQGFDFGELTLDGSGAVRATSLLYAGPVGNLHGQGLWPHASSLPGGTAVGGGRSVGDYRVCAMDDRLALGVYCHETGHMLCDFPDLYEYDGQRRAGCGSFCLMCFGAVADERNPPQVGAYLKFKAGWARPQLLERGRTYVARPDGNQLFIHQNSATEYFLLELRAQAGRDAALPDGGLAIWHVDELGSNAEPGRAAEGHRHYECRLLQADGRDDLAAGSGPGTEGDATDLFGPTEGPVFDAARLPRWWDGQAAGLQIGGIREVAGGLEFSFG</sequence>
<dbReference type="EMBL" id="CP053418">
    <property type="protein sequence ID" value="QJW84049.1"/>
    <property type="molecule type" value="Genomic_DNA"/>
</dbReference>
<organism evidence="2 3">
    <name type="scientific">Ramlibacter terrae</name>
    <dbReference type="NCBI Taxonomy" id="2732511"/>
    <lineage>
        <taxon>Bacteria</taxon>
        <taxon>Pseudomonadati</taxon>
        <taxon>Pseudomonadota</taxon>
        <taxon>Betaproteobacteria</taxon>
        <taxon>Burkholderiales</taxon>
        <taxon>Comamonadaceae</taxon>
        <taxon>Ramlibacter</taxon>
    </lineage>
</organism>
<evidence type="ECO:0000313" key="3">
    <source>
        <dbReference type="Proteomes" id="UP000500826"/>
    </source>
</evidence>
<feature type="region of interest" description="Disordered" evidence="1">
    <location>
        <begin position="232"/>
        <end position="252"/>
    </location>
</feature>
<keyword evidence="3" id="KW-1185">Reference proteome</keyword>
<dbReference type="PANTHER" id="PTHR41775">
    <property type="entry name" value="SECRETED PROTEIN-RELATED"/>
    <property type="match status" value="1"/>
</dbReference>
<accession>A0ABX6P3F3</accession>
<name>A0ABX6P3F3_9BURK</name>
<proteinExistence type="predicted"/>